<evidence type="ECO:0000256" key="4">
    <source>
        <dbReference type="SAM" id="MobiDB-lite"/>
    </source>
</evidence>
<evidence type="ECO:0000256" key="2">
    <source>
        <dbReference type="ARBA" id="ARBA00010742"/>
    </source>
</evidence>
<comment type="caution">
    <text evidence="6">The sequence shown here is derived from an EMBL/GenBank/DDBJ whole genome shotgun (WGS) entry which is preliminary data.</text>
</comment>
<feature type="compositionally biased region" description="Acidic residues" evidence="4">
    <location>
        <begin position="93"/>
        <end position="104"/>
    </location>
</feature>
<gene>
    <name evidence="6" type="ORF">EA472_03360</name>
</gene>
<keyword evidence="7" id="KW-1185">Reference proteome</keyword>
<sequence>MEPVVFVCLEFRFHAPVLRPNSVAGGDLSAREWKPSYSGTIYLCDMVTYPDRRTVLKSAIGASVVGLAGCVGDENGDGTDDGNGGTDDGGNGETDDGADDVDFPDEIQIGVPSPTEPVYAFPIYGEFQSSLEEQGTTLERTMFNGFTPMVAALISGEIDFGYLTVEGIVGAINEGFPVVAFSGFLDEYVFVMISSPEVDTWDDLEGGRAATHSPNSMSTVVGEVMIDEELGSDAVDLINILGATDRLAALEAGEVDAAIVPYSAALNAEEEGIGSILAAPWEYERLQSNLASAWITLEETYDENTDLYRTMADELSASYEATYDGDLVEVTEQSLAGGGDVFPDYGQDIWERSLETVRDIDVWPRDGDIPAENLERSQDVLVDTGILEEDDRIDDGFIRI</sequence>
<dbReference type="SUPFAM" id="SSF53850">
    <property type="entry name" value="Periplasmic binding protein-like II"/>
    <property type="match status" value="1"/>
</dbReference>
<evidence type="ECO:0000256" key="3">
    <source>
        <dbReference type="ARBA" id="ARBA00022729"/>
    </source>
</evidence>
<evidence type="ECO:0000259" key="5">
    <source>
        <dbReference type="Pfam" id="PF09084"/>
    </source>
</evidence>
<evidence type="ECO:0000313" key="7">
    <source>
        <dbReference type="Proteomes" id="UP000281431"/>
    </source>
</evidence>
<feature type="region of interest" description="Disordered" evidence="4">
    <location>
        <begin position="73"/>
        <end position="104"/>
    </location>
</feature>
<dbReference type="GO" id="GO:0042597">
    <property type="term" value="C:periplasmic space"/>
    <property type="evidence" value="ECO:0007669"/>
    <property type="project" value="UniProtKB-SubCell"/>
</dbReference>
<evidence type="ECO:0000313" key="6">
    <source>
        <dbReference type="EMBL" id="RQH02353.1"/>
    </source>
</evidence>
<proteinExistence type="inferred from homology"/>
<dbReference type="AlphaFoldDB" id="A0A3N6NR08"/>
<feature type="compositionally biased region" description="Gly residues" evidence="4">
    <location>
        <begin position="81"/>
        <end position="92"/>
    </location>
</feature>
<dbReference type="InterPro" id="IPR015168">
    <property type="entry name" value="SsuA/THI5"/>
</dbReference>
<comment type="subcellular location">
    <subcellularLocation>
        <location evidence="1">Periplasm</location>
    </subcellularLocation>
</comment>
<dbReference type="Proteomes" id="UP000281431">
    <property type="component" value="Unassembled WGS sequence"/>
</dbReference>
<dbReference type="Pfam" id="PF09084">
    <property type="entry name" value="NMT1"/>
    <property type="match status" value="1"/>
</dbReference>
<reference evidence="6 7" key="1">
    <citation type="submission" date="2018-10" db="EMBL/GenBank/DDBJ databases">
        <title>Natrarchaeobius chitinivorans gen. nov., sp. nov., and Natrarchaeobius haloalkaliphilus sp. nov., alkaliphilic, chitin-utilizing haloarchaea from hypersaline alkaline lakes.</title>
        <authorList>
            <person name="Sorokin D.Y."/>
            <person name="Elcheninov A.G."/>
            <person name="Kostrikina N.A."/>
            <person name="Bale N.J."/>
            <person name="Sinninghe Damste J.S."/>
            <person name="Khijniak T.V."/>
            <person name="Kublanov I.V."/>
            <person name="Toshchakov S.V."/>
        </authorList>
    </citation>
    <scope>NUCLEOTIDE SEQUENCE [LARGE SCALE GENOMIC DNA]</scope>
    <source>
        <strain evidence="6 7">AArcht7</strain>
    </source>
</reference>
<organism evidence="6 7">
    <name type="scientific">Natrarchaeobius chitinivorans</name>
    <dbReference type="NCBI Taxonomy" id="1679083"/>
    <lineage>
        <taxon>Archaea</taxon>
        <taxon>Methanobacteriati</taxon>
        <taxon>Methanobacteriota</taxon>
        <taxon>Stenosarchaea group</taxon>
        <taxon>Halobacteria</taxon>
        <taxon>Halobacteriales</taxon>
        <taxon>Natrialbaceae</taxon>
        <taxon>Natrarchaeobius</taxon>
    </lineage>
</organism>
<dbReference type="Gene3D" id="3.40.190.10">
    <property type="entry name" value="Periplasmic binding protein-like II"/>
    <property type="match status" value="2"/>
</dbReference>
<keyword evidence="3" id="KW-0732">Signal</keyword>
<evidence type="ECO:0000256" key="1">
    <source>
        <dbReference type="ARBA" id="ARBA00004418"/>
    </source>
</evidence>
<accession>A0A3N6NR08</accession>
<dbReference type="PANTHER" id="PTHR30024">
    <property type="entry name" value="ALIPHATIC SULFONATES-BINDING PROTEIN-RELATED"/>
    <property type="match status" value="1"/>
</dbReference>
<protein>
    <submittedName>
        <fullName evidence="6">ABC transporter substrate-binding protein</fullName>
    </submittedName>
</protein>
<comment type="similarity">
    <text evidence="2">Belongs to the bacterial solute-binding protein SsuA/TauA family.</text>
</comment>
<feature type="domain" description="SsuA/THI5-like" evidence="5">
    <location>
        <begin position="150"/>
        <end position="323"/>
    </location>
</feature>
<name>A0A3N6NR08_NATCH</name>
<dbReference type="PANTHER" id="PTHR30024:SF47">
    <property type="entry name" value="TAURINE-BINDING PERIPLASMIC PROTEIN"/>
    <property type="match status" value="1"/>
</dbReference>
<dbReference type="EMBL" id="REFZ01000002">
    <property type="protein sequence ID" value="RQH02353.1"/>
    <property type="molecule type" value="Genomic_DNA"/>
</dbReference>